<accession>A0A8E0RSY2</accession>
<dbReference type="EMBL" id="LUCM01006102">
    <property type="protein sequence ID" value="KAA0191823.1"/>
    <property type="molecule type" value="Genomic_DNA"/>
</dbReference>
<dbReference type="InterPro" id="IPR057476">
    <property type="entry name" value="Cux_N"/>
</dbReference>
<dbReference type="OrthoDB" id="10257567at2759"/>
<feature type="coiled-coil region" evidence="10">
    <location>
        <begin position="401"/>
        <end position="428"/>
    </location>
</feature>
<protein>
    <recommendedName>
        <fullName evidence="3">Protein CASP</fullName>
    </recommendedName>
</protein>
<proteinExistence type="inferred from homology"/>
<dbReference type="Pfam" id="PF25398">
    <property type="entry name" value="CUX1_N"/>
    <property type="match status" value="1"/>
</dbReference>
<keyword evidence="5 12" id="KW-0812">Transmembrane</keyword>
<sequence>MLSIISSTHATWQDLNFADFQKTLETTVVDLAANREKGETSRNELVKQTKEFRKTAPEDVRKSVLALLKAFQTEIDASRKRCQFAEEAYMKVYEKLMDLPDPTMALAEVQSMRKRANNAMELEAEIRRLKELNDQLKADANSLRPLEQENKRLQKLVTEMTDNVGSRLESATAKIKEESERVLIEKENALILLKAETTDKLNAMEEKCTSLTKALELAQSEVFKLKLQQDKSDVGRSSEVELLVDELDKAHAKIKDLEESLSASGLRSASASFTEVDERIRQLSSRVEELESDLADKENENNVLASTVRKLRTDHEQQADIAEHKIRDLEHSLTTLSSQLTDAQERLKEQSDYSEIAAELALLRSIEFPDEYNKTVGEGGLSTLDSPTLSEGANEKKVPLEVLLMNKNRQLQNQIAQLNATKDRMVNELDRLRVYETESRQQAQEQSELIRLLESDLYRLQVALNESNRAAANKATTPGSMQQLRSSVGISPTVYGHNGLRESQMLVEAIGEEQGDENTPLDRSESVHPDTQSSGANMWDASLLQIVQHQRDRFRARAEELEQAEASVRQHLTSVQRELDSVRADNVKLYEKIRFLQSYSSPIGGRSELHPSAAVLKSSDDRVSVHLGSDPTVLKYSQAYEAQMDPFNQFSRQEKQRVYQDLKPYEKVMLGLGRIVLGNRRARLLAFAYALIIHILIFLALYNAAHFQRSADEAESSCLLRYAEHMRAAHPESADHHKL</sequence>
<evidence type="ECO:0000256" key="8">
    <source>
        <dbReference type="ARBA" id="ARBA00023054"/>
    </source>
</evidence>
<evidence type="ECO:0000259" key="13">
    <source>
        <dbReference type="Pfam" id="PF08172"/>
    </source>
</evidence>
<comment type="subcellular location">
    <subcellularLocation>
        <location evidence="1">Golgi apparatus membrane</location>
        <topology evidence="1">Single-pass type IV membrane protein</topology>
    </subcellularLocation>
</comment>
<keyword evidence="7" id="KW-0333">Golgi apparatus</keyword>
<evidence type="ECO:0000313" key="15">
    <source>
        <dbReference type="EMBL" id="KAA0191823.1"/>
    </source>
</evidence>
<evidence type="ECO:0000256" key="10">
    <source>
        <dbReference type="SAM" id="Coils"/>
    </source>
</evidence>
<dbReference type="PANTHER" id="PTHR14043:SF2">
    <property type="entry name" value="HOMEOBOX PROTEIN CUT"/>
    <property type="match status" value="1"/>
</dbReference>
<evidence type="ECO:0000256" key="3">
    <source>
        <dbReference type="ARBA" id="ARBA00018691"/>
    </source>
</evidence>
<evidence type="ECO:0000256" key="1">
    <source>
        <dbReference type="ARBA" id="ARBA00004409"/>
    </source>
</evidence>
<feature type="coiled-coil region" evidence="10">
    <location>
        <begin position="112"/>
        <end position="346"/>
    </location>
</feature>
<comment type="similarity">
    <text evidence="2">Belongs to the CASP family.</text>
</comment>
<dbReference type="Pfam" id="PF08172">
    <property type="entry name" value="CASP_C"/>
    <property type="match status" value="1"/>
</dbReference>
<dbReference type="Proteomes" id="UP000728185">
    <property type="component" value="Unassembled WGS sequence"/>
</dbReference>
<keyword evidence="9 12" id="KW-0472">Membrane</keyword>
<feature type="coiled-coil region" evidence="10">
    <location>
        <begin position="544"/>
        <end position="578"/>
    </location>
</feature>
<dbReference type="GO" id="GO:0000139">
    <property type="term" value="C:Golgi membrane"/>
    <property type="evidence" value="ECO:0007669"/>
    <property type="project" value="UniProtKB-SubCell"/>
</dbReference>
<keyword evidence="4" id="KW-0813">Transport</keyword>
<keyword evidence="16" id="KW-1185">Reference proteome</keyword>
<feature type="domain" description="CASP C-terminal" evidence="13">
    <location>
        <begin position="437"/>
        <end position="706"/>
    </location>
</feature>
<dbReference type="GO" id="GO:0006891">
    <property type="term" value="P:intra-Golgi vesicle-mediated transport"/>
    <property type="evidence" value="ECO:0007669"/>
    <property type="project" value="InterPro"/>
</dbReference>
<keyword evidence="6 12" id="KW-1133">Transmembrane helix</keyword>
<evidence type="ECO:0000256" key="11">
    <source>
        <dbReference type="SAM" id="MobiDB-lite"/>
    </source>
</evidence>
<evidence type="ECO:0000256" key="7">
    <source>
        <dbReference type="ARBA" id="ARBA00023034"/>
    </source>
</evidence>
<evidence type="ECO:0000256" key="6">
    <source>
        <dbReference type="ARBA" id="ARBA00022989"/>
    </source>
</evidence>
<dbReference type="InterPro" id="IPR012955">
    <property type="entry name" value="CASP_C"/>
</dbReference>
<feature type="region of interest" description="Disordered" evidence="11">
    <location>
        <begin position="513"/>
        <end position="535"/>
    </location>
</feature>
<feature type="domain" description="Cux N-terminal" evidence="14">
    <location>
        <begin position="6"/>
        <end position="111"/>
    </location>
</feature>
<evidence type="ECO:0000256" key="12">
    <source>
        <dbReference type="SAM" id="Phobius"/>
    </source>
</evidence>
<evidence type="ECO:0000313" key="16">
    <source>
        <dbReference type="Proteomes" id="UP000728185"/>
    </source>
</evidence>
<dbReference type="AlphaFoldDB" id="A0A8E0RSY2"/>
<keyword evidence="8 10" id="KW-0175">Coiled coil</keyword>
<dbReference type="PANTHER" id="PTHR14043">
    <property type="entry name" value="CCAAT DISPLACEMENT PROTEIN-RELATED"/>
    <property type="match status" value="1"/>
</dbReference>
<evidence type="ECO:0000256" key="4">
    <source>
        <dbReference type="ARBA" id="ARBA00022448"/>
    </source>
</evidence>
<organism evidence="15 16">
    <name type="scientific">Fasciolopsis buskii</name>
    <dbReference type="NCBI Taxonomy" id="27845"/>
    <lineage>
        <taxon>Eukaryota</taxon>
        <taxon>Metazoa</taxon>
        <taxon>Spiralia</taxon>
        <taxon>Lophotrochozoa</taxon>
        <taxon>Platyhelminthes</taxon>
        <taxon>Trematoda</taxon>
        <taxon>Digenea</taxon>
        <taxon>Plagiorchiida</taxon>
        <taxon>Echinostomata</taxon>
        <taxon>Echinostomatoidea</taxon>
        <taxon>Fasciolidae</taxon>
        <taxon>Fasciolopsis</taxon>
    </lineage>
</organism>
<feature type="transmembrane region" description="Helical" evidence="12">
    <location>
        <begin position="684"/>
        <end position="702"/>
    </location>
</feature>
<name>A0A8E0RSY2_9TREM</name>
<comment type="caution">
    <text evidence="15">The sequence shown here is derived from an EMBL/GenBank/DDBJ whole genome shotgun (WGS) entry which is preliminary data.</text>
</comment>
<reference evidence="15" key="1">
    <citation type="submission" date="2019-05" db="EMBL/GenBank/DDBJ databases">
        <title>Annotation for the trematode Fasciolopsis buski.</title>
        <authorList>
            <person name="Choi Y.-J."/>
        </authorList>
    </citation>
    <scope>NUCLEOTIDE SEQUENCE</scope>
    <source>
        <strain evidence="15">HT</strain>
        <tissue evidence="15">Whole worm</tissue>
    </source>
</reference>
<evidence type="ECO:0000259" key="14">
    <source>
        <dbReference type="Pfam" id="PF25398"/>
    </source>
</evidence>
<evidence type="ECO:0000256" key="2">
    <source>
        <dbReference type="ARBA" id="ARBA00006415"/>
    </source>
</evidence>
<evidence type="ECO:0000256" key="9">
    <source>
        <dbReference type="ARBA" id="ARBA00023136"/>
    </source>
</evidence>
<evidence type="ECO:0000256" key="5">
    <source>
        <dbReference type="ARBA" id="ARBA00022692"/>
    </source>
</evidence>
<gene>
    <name evidence="15" type="ORF">FBUS_08944</name>
</gene>